<reference evidence="2" key="1">
    <citation type="journal article" date="2019" name="Int. J. Syst. Evol. Microbiol.">
        <title>The Global Catalogue of Microorganisms (GCM) 10K type strain sequencing project: providing services to taxonomists for standard genome sequencing and annotation.</title>
        <authorList>
            <consortium name="The Broad Institute Genomics Platform"/>
            <consortium name="The Broad Institute Genome Sequencing Center for Infectious Disease"/>
            <person name="Wu L."/>
            <person name="Ma J."/>
        </authorList>
    </citation>
    <scope>NUCLEOTIDE SEQUENCE [LARGE SCALE GENOMIC DNA]</scope>
    <source>
        <strain evidence="2">KACC 12597</strain>
    </source>
</reference>
<gene>
    <name evidence="1" type="ORF">ACFSJC_02075</name>
</gene>
<accession>A0ABW4Y3E9</accession>
<evidence type="ECO:0000313" key="1">
    <source>
        <dbReference type="EMBL" id="MFD2110625.1"/>
    </source>
</evidence>
<proteinExistence type="predicted"/>
<comment type="caution">
    <text evidence="1">The sequence shown here is derived from an EMBL/GenBank/DDBJ whole genome shotgun (WGS) entry which is preliminary data.</text>
</comment>
<organism evidence="1 2">
    <name type="scientific">Thiorhodococcus fuscus</name>
    <dbReference type="NCBI Taxonomy" id="527200"/>
    <lineage>
        <taxon>Bacteria</taxon>
        <taxon>Pseudomonadati</taxon>
        <taxon>Pseudomonadota</taxon>
        <taxon>Gammaproteobacteria</taxon>
        <taxon>Chromatiales</taxon>
        <taxon>Chromatiaceae</taxon>
        <taxon>Thiorhodococcus</taxon>
    </lineage>
</organism>
<keyword evidence="2" id="KW-1185">Reference proteome</keyword>
<dbReference type="Proteomes" id="UP001597337">
    <property type="component" value="Unassembled WGS sequence"/>
</dbReference>
<dbReference type="RefSeq" id="WP_386022493.1">
    <property type="nucleotide sequence ID" value="NZ_JBHUHX010000004.1"/>
</dbReference>
<name>A0ABW4Y3E9_9GAMM</name>
<protein>
    <submittedName>
        <fullName evidence="1">Uncharacterized protein</fullName>
    </submittedName>
</protein>
<dbReference type="EMBL" id="JBHUHX010000004">
    <property type="protein sequence ID" value="MFD2110625.1"/>
    <property type="molecule type" value="Genomic_DNA"/>
</dbReference>
<evidence type="ECO:0000313" key="2">
    <source>
        <dbReference type="Proteomes" id="UP001597337"/>
    </source>
</evidence>
<sequence>MLPPIDISYIADQISEQGEEIQRLFEETAPRPEPTPQVLLNGLDRLLDILRTAERPTPTASAQALRTLTGSEPEALLDHGLDLLHDLSDLARRLGLPQSVRVLDQLALTFSCWMIRHGTELIRPEPAINAAAILANQAKDPEELTELFGLMTELMEGMRLEPEPATTQPWRILILNRAIVATRSYQTALMETAFEDVVEHLGDEAPDFFREGMGQMEALDYPDQIRQVMQHYFERCCSGQRLH</sequence>